<protein>
    <submittedName>
        <fullName evidence="1">Ornithine cyclodeaminase family protein</fullName>
    </submittedName>
</protein>
<dbReference type="OrthoDB" id="7209364at2"/>
<dbReference type="InterPro" id="IPR023401">
    <property type="entry name" value="ODC_N"/>
</dbReference>
<dbReference type="Pfam" id="PF02423">
    <property type="entry name" value="OCD_Mu_crystall"/>
    <property type="match status" value="1"/>
</dbReference>
<dbReference type="EMBL" id="RPFW01000001">
    <property type="protein sequence ID" value="TVZ06577.1"/>
    <property type="molecule type" value="Genomic_DNA"/>
</dbReference>
<comment type="caution">
    <text evidence="1">The sequence shown here is derived from an EMBL/GenBank/DDBJ whole genome shotgun (WGS) entry which is preliminary data.</text>
</comment>
<dbReference type="AlphaFoldDB" id="A0A6P2C6F8"/>
<dbReference type="RefSeq" id="WP_145851330.1">
    <property type="nucleotide sequence ID" value="NZ_RPFW01000001.1"/>
</dbReference>
<dbReference type="PANTHER" id="PTHR13812:SF19">
    <property type="entry name" value="KETIMINE REDUCTASE MU-CRYSTALLIN"/>
    <property type="match status" value="1"/>
</dbReference>
<proteinExistence type="predicted"/>
<dbReference type="InterPro" id="IPR003462">
    <property type="entry name" value="ODC_Mu_crystall"/>
</dbReference>
<keyword evidence="2" id="KW-1185">Reference proteome</keyword>
<sequence>MTDSAPFFVSSSAAASVFSWREAIQAVTAAYAAPPSPGATPPRTVAHDEGAWLRVLPALPAGGRYFGAKLMAMAPSAPEPGAEYVIVLWDRQTSRIAGFVDGHEVTAFRTAATSAAALDRLAPPGPVRLAVLGSGLEATMHVRSFAAVRPIEHLVVSSPTRERREAFAAAAARDLGCRAEAVADAGDAVKQASVVLAAARSRGEQPILYGNWLAQEATVVSIGSTVPAQREIDVSVVEACDLIVCDEVDEVAERTGDMLAAARAGIAFRDRTFPLHELVSGGLDERLPHAPRRLFKSVGSGLQDVVVAEVIVRGALEAGVAIPLPIEFDTKH</sequence>
<evidence type="ECO:0000313" key="2">
    <source>
        <dbReference type="Proteomes" id="UP000460272"/>
    </source>
</evidence>
<dbReference type="PANTHER" id="PTHR13812">
    <property type="entry name" value="KETIMINE REDUCTASE MU-CRYSTALLIN"/>
    <property type="match status" value="1"/>
</dbReference>
<organism evidence="1 2">
    <name type="scientific">Trebonia kvetii</name>
    <dbReference type="NCBI Taxonomy" id="2480626"/>
    <lineage>
        <taxon>Bacteria</taxon>
        <taxon>Bacillati</taxon>
        <taxon>Actinomycetota</taxon>
        <taxon>Actinomycetes</taxon>
        <taxon>Streptosporangiales</taxon>
        <taxon>Treboniaceae</taxon>
        <taxon>Trebonia</taxon>
    </lineage>
</organism>
<dbReference type="SUPFAM" id="SSF51735">
    <property type="entry name" value="NAD(P)-binding Rossmann-fold domains"/>
    <property type="match status" value="1"/>
</dbReference>
<evidence type="ECO:0000313" key="1">
    <source>
        <dbReference type="EMBL" id="TVZ06577.1"/>
    </source>
</evidence>
<name>A0A6P2C6F8_9ACTN</name>
<dbReference type="Gene3D" id="3.40.50.720">
    <property type="entry name" value="NAD(P)-binding Rossmann-like Domain"/>
    <property type="match status" value="1"/>
</dbReference>
<dbReference type="Gene3D" id="3.30.1780.10">
    <property type="entry name" value="ornithine cyclodeaminase, domain 1"/>
    <property type="match status" value="1"/>
</dbReference>
<gene>
    <name evidence="1" type="ORF">EAS64_04055</name>
</gene>
<reference evidence="1 2" key="1">
    <citation type="submission" date="2018-11" db="EMBL/GenBank/DDBJ databases">
        <title>Trebonia kvetii gen.nov., sp.nov., a novel acidophilic actinobacterium, and proposal of the new actinobacterial family Treboniaceae fam. nov.</title>
        <authorList>
            <person name="Rapoport D."/>
            <person name="Sagova-Mareckova M."/>
            <person name="Sedlacek I."/>
            <person name="Provaznik J."/>
            <person name="Kralova S."/>
            <person name="Pavlinic D."/>
            <person name="Benes V."/>
            <person name="Kopecky J."/>
        </authorList>
    </citation>
    <scope>NUCLEOTIDE SEQUENCE [LARGE SCALE GENOMIC DNA]</scope>
    <source>
        <strain evidence="1 2">15Tr583</strain>
    </source>
</reference>
<dbReference type="InterPro" id="IPR036291">
    <property type="entry name" value="NAD(P)-bd_dom_sf"/>
</dbReference>
<accession>A0A6P2C6F8</accession>
<dbReference type="GO" id="GO:0005737">
    <property type="term" value="C:cytoplasm"/>
    <property type="evidence" value="ECO:0007669"/>
    <property type="project" value="TreeGrafter"/>
</dbReference>
<dbReference type="PIRSF" id="PIRSF001439">
    <property type="entry name" value="CryM"/>
    <property type="match status" value="1"/>
</dbReference>
<dbReference type="Proteomes" id="UP000460272">
    <property type="component" value="Unassembled WGS sequence"/>
</dbReference>